<reference evidence="11" key="1">
    <citation type="journal article" date="2023" name="Mol. Phylogenet. Evol.">
        <title>Genome-scale phylogeny and comparative genomics of the fungal order Sordariales.</title>
        <authorList>
            <person name="Hensen N."/>
            <person name="Bonometti L."/>
            <person name="Westerberg I."/>
            <person name="Brannstrom I.O."/>
            <person name="Guillou S."/>
            <person name="Cros-Aarteil S."/>
            <person name="Calhoun S."/>
            <person name="Haridas S."/>
            <person name="Kuo A."/>
            <person name="Mondo S."/>
            <person name="Pangilinan J."/>
            <person name="Riley R."/>
            <person name="LaButti K."/>
            <person name="Andreopoulos B."/>
            <person name="Lipzen A."/>
            <person name="Chen C."/>
            <person name="Yan M."/>
            <person name="Daum C."/>
            <person name="Ng V."/>
            <person name="Clum A."/>
            <person name="Steindorff A."/>
            <person name="Ohm R.A."/>
            <person name="Martin F."/>
            <person name="Silar P."/>
            <person name="Natvig D.O."/>
            <person name="Lalanne C."/>
            <person name="Gautier V."/>
            <person name="Ament-Velasquez S.L."/>
            <person name="Kruys A."/>
            <person name="Hutchinson M.I."/>
            <person name="Powell A.J."/>
            <person name="Barry K."/>
            <person name="Miller A.N."/>
            <person name="Grigoriev I.V."/>
            <person name="Debuchy R."/>
            <person name="Gladieux P."/>
            <person name="Hiltunen Thoren M."/>
            <person name="Johannesson H."/>
        </authorList>
    </citation>
    <scope>NUCLEOTIDE SEQUENCE</scope>
    <source>
        <strain evidence="11">CBS 532.94</strain>
    </source>
</reference>
<dbReference type="Pfam" id="PF02434">
    <property type="entry name" value="Fringe"/>
    <property type="match status" value="1"/>
</dbReference>
<organism evidence="11 12">
    <name type="scientific">Achaetomium macrosporum</name>
    <dbReference type="NCBI Taxonomy" id="79813"/>
    <lineage>
        <taxon>Eukaryota</taxon>
        <taxon>Fungi</taxon>
        <taxon>Dikarya</taxon>
        <taxon>Ascomycota</taxon>
        <taxon>Pezizomycotina</taxon>
        <taxon>Sordariomycetes</taxon>
        <taxon>Sordariomycetidae</taxon>
        <taxon>Sordariales</taxon>
        <taxon>Chaetomiaceae</taxon>
        <taxon>Achaetomium</taxon>
    </lineage>
</organism>
<evidence type="ECO:0000256" key="4">
    <source>
        <dbReference type="ARBA" id="ARBA00022692"/>
    </source>
</evidence>
<dbReference type="Proteomes" id="UP001303760">
    <property type="component" value="Unassembled WGS sequence"/>
</dbReference>
<sequence length="572" mass="63966">MDIRRTLMSLVQRAGSKLSPPPRALKLAALVLISLMLYWKLKPPSRPHNVTDLVLKTSDLRDVAAGAGKPISTISPGDDHHSPAANGSAGGAQPLSKHVMNCNPDIRRLREIRDRYELDDEIEYLKRYVRFTRTPGIERPSYTVLQQSFLPDNNVEHKNFRVLHLSTSDHHEEAGEKCPSPLEISVPESPFPADVDLSDFMFAISTTVKRLSDHPTIIQEWAHWLTDGNDKSNGGKLLLRLLDASEAERVDVAQRLADAGIDAEVGAWDSRKEKEMAVRYLNLVPLLFSHESSPTKKWFVLCDDDTFFPAINSLVARFKRYDHTKPLYIGTLSEDASAVATHGSQAFGGAGVFLSRPLARILSSVHETCKTRKKIKQSNSGWGAQGDILLRKCIYENTHQLDLAGGDASGFYEVGFKPYSVHHFRDSGGGDHLWHTAYPLGTAQIAHTCGEDCPYQRFVTKDDFVIANGYSVAQYPGGIDDDLDLDQVERTFRALLDDKGWNFDYTFGPQRPALRGTGKKIAWELRESERGVGDGSVVQAYVRRKDDERWTTGEGTRMRERDGVIELVWIPA</sequence>
<keyword evidence="6" id="KW-1133">Transmembrane helix</keyword>
<feature type="domain" description="Fringe-like glycosyltransferase" evidence="10">
    <location>
        <begin position="293"/>
        <end position="373"/>
    </location>
</feature>
<evidence type="ECO:0000256" key="6">
    <source>
        <dbReference type="ARBA" id="ARBA00022989"/>
    </source>
</evidence>
<evidence type="ECO:0000256" key="9">
    <source>
        <dbReference type="SAM" id="MobiDB-lite"/>
    </source>
</evidence>
<evidence type="ECO:0000256" key="3">
    <source>
        <dbReference type="ARBA" id="ARBA00022679"/>
    </source>
</evidence>
<keyword evidence="12" id="KW-1185">Reference proteome</keyword>
<accession>A0AAN7H966</accession>
<evidence type="ECO:0000313" key="11">
    <source>
        <dbReference type="EMBL" id="KAK4240901.1"/>
    </source>
</evidence>
<evidence type="ECO:0000259" key="10">
    <source>
        <dbReference type="Pfam" id="PF02434"/>
    </source>
</evidence>
<evidence type="ECO:0000256" key="8">
    <source>
        <dbReference type="ARBA" id="ARBA00037847"/>
    </source>
</evidence>
<dbReference type="InterPro" id="IPR003378">
    <property type="entry name" value="Fringe-like_glycosylTrfase"/>
</dbReference>
<evidence type="ECO:0000256" key="2">
    <source>
        <dbReference type="ARBA" id="ARBA00022676"/>
    </source>
</evidence>
<dbReference type="Gene3D" id="3.90.550.50">
    <property type="match status" value="1"/>
</dbReference>
<dbReference type="EMBL" id="MU860031">
    <property type="protein sequence ID" value="KAK4240901.1"/>
    <property type="molecule type" value="Genomic_DNA"/>
</dbReference>
<dbReference type="PANTHER" id="PTHR10811">
    <property type="entry name" value="FRINGE-RELATED"/>
    <property type="match status" value="1"/>
</dbReference>
<name>A0AAN7H966_9PEZI</name>
<dbReference type="GO" id="GO:0016020">
    <property type="term" value="C:membrane"/>
    <property type="evidence" value="ECO:0007669"/>
    <property type="project" value="UniProtKB-SubCell"/>
</dbReference>
<comment type="subcellular location">
    <subcellularLocation>
        <location evidence="8">Endomembrane system</location>
        <topology evidence="8">Single-pass membrane protein</topology>
    </subcellularLocation>
    <subcellularLocation>
        <location evidence="1">Membrane</location>
        <topology evidence="1">Single-pass type II membrane protein</topology>
    </subcellularLocation>
</comment>
<protein>
    <recommendedName>
        <fullName evidence="10">Fringe-like glycosyltransferase domain-containing protein</fullName>
    </recommendedName>
</protein>
<dbReference type="GO" id="GO:0012505">
    <property type="term" value="C:endomembrane system"/>
    <property type="evidence" value="ECO:0007669"/>
    <property type="project" value="UniProtKB-SubCell"/>
</dbReference>
<comment type="caution">
    <text evidence="11">The sequence shown here is derived from an EMBL/GenBank/DDBJ whole genome shotgun (WGS) entry which is preliminary data.</text>
</comment>
<evidence type="ECO:0000313" key="12">
    <source>
        <dbReference type="Proteomes" id="UP001303760"/>
    </source>
</evidence>
<evidence type="ECO:0000256" key="7">
    <source>
        <dbReference type="ARBA" id="ARBA00023136"/>
    </source>
</evidence>
<reference evidence="11" key="2">
    <citation type="submission" date="2023-05" db="EMBL/GenBank/DDBJ databases">
        <authorList>
            <consortium name="Lawrence Berkeley National Laboratory"/>
            <person name="Steindorff A."/>
            <person name="Hensen N."/>
            <person name="Bonometti L."/>
            <person name="Westerberg I."/>
            <person name="Brannstrom I.O."/>
            <person name="Guillou S."/>
            <person name="Cros-Aarteil S."/>
            <person name="Calhoun S."/>
            <person name="Haridas S."/>
            <person name="Kuo A."/>
            <person name="Mondo S."/>
            <person name="Pangilinan J."/>
            <person name="Riley R."/>
            <person name="Labutti K."/>
            <person name="Andreopoulos B."/>
            <person name="Lipzen A."/>
            <person name="Chen C."/>
            <person name="Yanf M."/>
            <person name="Daum C."/>
            <person name="Ng V."/>
            <person name="Clum A."/>
            <person name="Ohm R."/>
            <person name="Martin F."/>
            <person name="Silar P."/>
            <person name="Natvig D."/>
            <person name="Lalanne C."/>
            <person name="Gautier V."/>
            <person name="Ament-Velasquez S.L."/>
            <person name="Kruys A."/>
            <person name="Hutchinson M.I."/>
            <person name="Powell A.J."/>
            <person name="Barry K."/>
            <person name="Miller A.N."/>
            <person name="Grigoriev I.V."/>
            <person name="Debuchy R."/>
            <person name="Gladieux P."/>
            <person name="Thoren M.H."/>
            <person name="Johannesson H."/>
        </authorList>
    </citation>
    <scope>NUCLEOTIDE SEQUENCE</scope>
    <source>
        <strain evidence="11">CBS 532.94</strain>
    </source>
</reference>
<evidence type="ECO:0000256" key="5">
    <source>
        <dbReference type="ARBA" id="ARBA00022968"/>
    </source>
</evidence>
<keyword evidence="4" id="KW-0812">Transmembrane</keyword>
<keyword evidence="7" id="KW-0472">Membrane</keyword>
<evidence type="ECO:0000256" key="1">
    <source>
        <dbReference type="ARBA" id="ARBA00004606"/>
    </source>
</evidence>
<keyword evidence="2" id="KW-0328">Glycosyltransferase</keyword>
<gene>
    <name evidence="11" type="ORF">C8A03DRAFT_41632</name>
</gene>
<feature type="region of interest" description="Disordered" evidence="9">
    <location>
        <begin position="67"/>
        <end position="99"/>
    </location>
</feature>
<keyword evidence="3" id="KW-0808">Transferase</keyword>
<dbReference type="AlphaFoldDB" id="A0AAN7H966"/>
<dbReference type="GO" id="GO:0016757">
    <property type="term" value="F:glycosyltransferase activity"/>
    <property type="evidence" value="ECO:0007669"/>
    <property type="project" value="UniProtKB-KW"/>
</dbReference>
<keyword evidence="5" id="KW-0735">Signal-anchor</keyword>
<proteinExistence type="predicted"/>